<comment type="caution">
    <text evidence="1">The sequence shown here is derived from an EMBL/GenBank/DDBJ whole genome shotgun (WGS) entry which is preliminary data.</text>
</comment>
<accession>A0A3R7BK47</accession>
<proteinExistence type="predicted"/>
<dbReference type="Proteomes" id="UP000285430">
    <property type="component" value="Unassembled WGS sequence"/>
</dbReference>
<organism evidence="1 2">
    <name type="scientific">Aphanomyces astaci</name>
    <name type="common">Crayfish plague agent</name>
    <dbReference type="NCBI Taxonomy" id="112090"/>
    <lineage>
        <taxon>Eukaryota</taxon>
        <taxon>Sar</taxon>
        <taxon>Stramenopiles</taxon>
        <taxon>Oomycota</taxon>
        <taxon>Saprolegniomycetes</taxon>
        <taxon>Saprolegniales</taxon>
        <taxon>Verrucalvaceae</taxon>
        <taxon>Aphanomyces</taxon>
    </lineage>
</organism>
<evidence type="ECO:0000313" key="1">
    <source>
        <dbReference type="EMBL" id="RHZ31290.1"/>
    </source>
</evidence>
<gene>
    <name evidence="1" type="ORF">DYB37_013216</name>
</gene>
<name>A0A3R7BK47_APHAT</name>
<evidence type="ECO:0000313" key="2">
    <source>
        <dbReference type="Proteomes" id="UP000285430"/>
    </source>
</evidence>
<protein>
    <submittedName>
        <fullName evidence="1">Uncharacterized protein</fullName>
    </submittedName>
</protein>
<dbReference type="EMBL" id="QUTH01001234">
    <property type="protein sequence ID" value="RHZ31290.1"/>
    <property type="molecule type" value="Genomic_DNA"/>
</dbReference>
<reference evidence="1 2" key="1">
    <citation type="submission" date="2018-08" db="EMBL/GenBank/DDBJ databases">
        <title>Aphanomyces genome sequencing and annotation.</title>
        <authorList>
            <person name="Minardi D."/>
            <person name="Oidtmann B."/>
            <person name="Van Der Giezen M."/>
            <person name="Studholme D.J."/>
        </authorList>
    </citation>
    <scope>NUCLEOTIDE SEQUENCE [LARGE SCALE GENOMIC DNA]</scope>
    <source>
        <strain evidence="1 2">Da</strain>
    </source>
</reference>
<sequence>MAAKTRNVDKYTAIYRAIGLDTFTLLAQPSDYFFYSPDLVHEASFAKFTAWLSTDMSMAIVPHILSNDGARSLVLKFIREKRLTRTRVVARDVLQLLCEHGILTVNSDNSKDKASALRATQVYLASRGLKRGDQK</sequence>
<dbReference type="AlphaFoldDB" id="A0A3R7BK47"/>